<feature type="transmembrane region" description="Helical" evidence="2">
    <location>
        <begin position="433"/>
        <end position="451"/>
    </location>
</feature>
<protein>
    <recommendedName>
        <fullName evidence="3">Beta-lactamase-related domain-containing protein</fullName>
    </recommendedName>
</protein>
<dbReference type="Proteomes" id="UP000215896">
    <property type="component" value="Unassembled WGS sequence"/>
</dbReference>
<dbReference type="OrthoDB" id="3171327at2"/>
<dbReference type="AlphaFoldDB" id="A0A255FYI0"/>
<dbReference type="PANTHER" id="PTHR46825">
    <property type="entry name" value="D-ALANYL-D-ALANINE-CARBOXYPEPTIDASE/ENDOPEPTIDASE AMPH"/>
    <property type="match status" value="1"/>
</dbReference>
<dbReference type="EMBL" id="NMVO01000018">
    <property type="protein sequence ID" value="OYO08705.1"/>
    <property type="molecule type" value="Genomic_DNA"/>
</dbReference>
<name>A0A255FYI0_9ACTN</name>
<proteinExistence type="predicted"/>
<keyword evidence="2" id="KW-0812">Transmembrane</keyword>
<dbReference type="SUPFAM" id="SSF56601">
    <property type="entry name" value="beta-lactamase/transpeptidase-like"/>
    <property type="match status" value="1"/>
</dbReference>
<reference evidence="4 5" key="1">
    <citation type="submission" date="2017-07" db="EMBL/GenBank/DDBJ databases">
        <title>Draft whole genome sequences of clinical Proprionibacteriaceae strains.</title>
        <authorList>
            <person name="Bernier A.-M."/>
            <person name="Bernard K."/>
            <person name="Domingo M.-C."/>
        </authorList>
    </citation>
    <scope>NUCLEOTIDE SEQUENCE [LARGE SCALE GENOMIC DNA]</scope>
    <source>
        <strain evidence="4 5">NML 030167</strain>
    </source>
</reference>
<sequence>MPVLATALSPPTETTGTPQSARRFPLTLLIGAIVGGLLGLLIAPGAADPGRWRGDPTLSTRLTDALRAERGIYSMSVAELDRGTVRSADLGPVGQRHELGSITKTFTGQLFADAITRGEVRPDDRLASRLPELVGTPVGDVTLAELASHRGGVPPLIPAELLAGLAMPFTLKDPYSASTAEVIRAAGRIELTDRGGYAYSNLGAALLGHALARAANQPDWQTLVRQRLLLPLGMTGVVFATRPDLVPADASIGRTTNGNRPEPWTAEGMLPAGVSTYVTVDDLTRYARALLDGTAPGMAALEPRWQASGADNRIGYFWITSSEPGRPAITWHNGGTGGARTFFGLDRANQRAVVVLNDSTVSVDSLGVGLLTDSPVKASPLPIVALVVLLLTAGAIGLLAWRAVRARSRLPLLSAAIDSALMLFLAWRLGPWQLVPGLLWTALAGVALAAVRWGVRRWAGLPWVGKKRIGEWLALGISLALLGVLAALMLR</sequence>
<evidence type="ECO:0000313" key="4">
    <source>
        <dbReference type="EMBL" id="OYO08705.1"/>
    </source>
</evidence>
<feature type="transmembrane region" description="Helical" evidence="2">
    <location>
        <begin position="381"/>
        <end position="401"/>
    </location>
</feature>
<accession>A0A255FYI0</accession>
<feature type="compositionally biased region" description="Polar residues" evidence="1">
    <location>
        <begin position="9"/>
        <end position="20"/>
    </location>
</feature>
<keyword evidence="2" id="KW-0472">Membrane</keyword>
<evidence type="ECO:0000259" key="3">
    <source>
        <dbReference type="Pfam" id="PF00144"/>
    </source>
</evidence>
<feature type="domain" description="Beta-lactamase-related" evidence="3">
    <location>
        <begin position="61"/>
        <end position="356"/>
    </location>
</feature>
<feature type="transmembrane region" description="Helical" evidence="2">
    <location>
        <begin position="410"/>
        <end position="427"/>
    </location>
</feature>
<feature type="transmembrane region" description="Helical" evidence="2">
    <location>
        <begin position="26"/>
        <end position="47"/>
    </location>
</feature>
<evidence type="ECO:0000256" key="1">
    <source>
        <dbReference type="SAM" id="MobiDB-lite"/>
    </source>
</evidence>
<dbReference type="InterPro" id="IPR012338">
    <property type="entry name" value="Beta-lactam/transpept-like"/>
</dbReference>
<dbReference type="RefSeq" id="WP_094406915.1">
    <property type="nucleotide sequence ID" value="NZ_NMVO01000018.1"/>
</dbReference>
<dbReference type="Gene3D" id="3.40.710.10">
    <property type="entry name" value="DD-peptidase/beta-lactamase superfamily"/>
    <property type="match status" value="1"/>
</dbReference>
<comment type="caution">
    <text evidence="4">The sequence shown here is derived from an EMBL/GenBank/DDBJ whole genome shotgun (WGS) entry which is preliminary data.</text>
</comment>
<dbReference type="InterPro" id="IPR050491">
    <property type="entry name" value="AmpC-like"/>
</dbReference>
<gene>
    <name evidence="4" type="ORF">CGZ94_19540</name>
</gene>
<organism evidence="4 5">
    <name type="scientific">Enemella evansiae</name>
    <dbReference type="NCBI Taxonomy" id="2016499"/>
    <lineage>
        <taxon>Bacteria</taxon>
        <taxon>Bacillati</taxon>
        <taxon>Actinomycetota</taxon>
        <taxon>Actinomycetes</taxon>
        <taxon>Propionibacteriales</taxon>
        <taxon>Propionibacteriaceae</taxon>
        <taxon>Enemella</taxon>
    </lineage>
</organism>
<evidence type="ECO:0000313" key="5">
    <source>
        <dbReference type="Proteomes" id="UP000215896"/>
    </source>
</evidence>
<dbReference type="InterPro" id="IPR001466">
    <property type="entry name" value="Beta-lactam-related"/>
</dbReference>
<dbReference type="Pfam" id="PF00144">
    <property type="entry name" value="Beta-lactamase"/>
    <property type="match status" value="1"/>
</dbReference>
<feature type="region of interest" description="Disordered" evidence="1">
    <location>
        <begin position="1"/>
        <end position="20"/>
    </location>
</feature>
<dbReference type="PANTHER" id="PTHR46825:SF9">
    <property type="entry name" value="BETA-LACTAMASE-RELATED DOMAIN-CONTAINING PROTEIN"/>
    <property type="match status" value="1"/>
</dbReference>
<keyword evidence="2" id="KW-1133">Transmembrane helix</keyword>
<feature type="transmembrane region" description="Helical" evidence="2">
    <location>
        <begin position="472"/>
        <end position="490"/>
    </location>
</feature>
<evidence type="ECO:0000256" key="2">
    <source>
        <dbReference type="SAM" id="Phobius"/>
    </source>
</evidence>
<keyword evidence="5" id="KW-1185">Reference proteome</keyword>